<evidence type="ECO:0000313" key="3">
    <source>
        <dbReference type="Proteomes" id="UP000095601"/>
    </source>
</evidence>
<protein>
    <recommendedName>
        <fullName evidence="4">DUF4251 domain-containing protein</fullName>
    </recommendedName>
</protein>
<dbReference type="Gene3D" id="2.40.128.410">
    <property type="match status" value="1"/>
</dbReference>
<organism evidence="2 3">
    <name type="scientific">Cloacibacterium normanense</name>
    <dbReference type="NCBI Taxonomy" id="237258"/>
    <lineage>
        <taxon>Bacteria</taxon>
        <taxon>Pseudomonadati</taxon>
        <taxon>Bacteroidota</taxon>
        <taxon>Flavobacteriia</taxon>
        <taxon>Flavobacteriales</taxon>
        <taxon>Weeksellaceae</taxon>
    </lineage>
</organism>
<sequence>MKKLIYLSFFGLLSFLYSCSSQINIDPKTLEEITTSNQFTFMAERANPTNYDVINVMNSMPNGNSSRMLDLDYGYTVVLKEKELDVTLPYFGRMFNPSYDTSKNSYRFTSKDFTLSKILNKKGNLVYTISPKDVDHVRVIYIEVYKNGNAYVSIDSNDRQPISYNGYLMKNKISKK</sequence>
<accession>A0A1E5UBN6</accession>
<dbReference type="Pfam" id="PF14059">
    <property type="entry name" value="DUF4251"/>
    <property type="match status" value="1"/>
</dbReference>
<evidence type="ECO:0000313" key="2">
    <source>
        <dbReference type="EMBL" id="OEL10302.1"/>
    </source>
</evidence>
<keyword evidence="1" id="KW-0732">Signal</keyword>
<dbReference type="RefSeq" id="WP_069800361.1">
    <property type="nucleotide sequence ID" value="NZ_CP034157.1"/>
</dbReference>
<keyword evidence="3" id="KW-1185">Reference proteome</keyword>
<gene>
    <name evidence="2" type="ORF">BHF72_0666</name>
</gene>
<proteinExistence type="predicted"/>
<feature type="signal peptide" evidence="1">
    <location>
        <begin position="1"/>
        <end position="23"/>
    </location>
</feature>
<evidence type="ECO:0000256" key="1">
    <source>
        <dbReference type="SAM" id="SignalP"/>
    </source>
</evidence>
<reference evidence="2 3" key="1">
    <citation type="submission" date="2016-09" db="EMBL/GenBank/DDBJ databases">
        <authorList>
            <person name="Capua I."/>
            <person name="De Benedictis P."/>
            <person name="Joannis T."/>
            <person name="Lombin L.H."/>
            <person name="Cattoli G."/>
        </authorList>
    </citation>
    <scope>NUCLEOTIDE SEQUENCE [LARGE SCALE GENOMIC DNA]</scope>
    <source>
        <strain evidence="2 3">NRS-1</strain>
    </source>
</reference>
<dbReference type="Proteomes" id="UP000095601">
    <property type="component" value="Unassembled WGS sequence"/>
</dbReference>
<dbReference type="OrthoDB" id="1097715at2"/>
<feature type="chain" id="PRO_5009186799" description="DUF4251 domain-containing protein" evidence="1">
    <location>
        <begin position="24"/>
        <end position="176"/>
    </location>
</feature>
<dbReference type="KEGG" id="cnr:EB819_10315"/>
<dbReference type="AlphaFoldDB" id="A0A1E5UBN6"/>
<name>A0A1E5UBN6_9FLAO</name>
<comment type="caution">
    <text evidence="2">The sequence shown here is derived from an EMBL/GenBank/DDBJ whole genome shotgun (WGS) entry which is preliminary data.</text>
</comment>
<dbReference type="PROSITE" id="PS51257">
    <property type="entry name" value="PROKAR_LIPOPROTEIN"/>
    <property type="match status" value="1"/>
</dbReference>
<dbReference type="EMBL" id="MKGI01000078">
    <property type="protein sequence ID" value="OEL10302.1"/>
    <property type="molecule type" value="Genomic_DNA"/>
</dbReference>
<evidence type="ECO:0008006" key="4">
    <source>
        <dbReference type="Google" id="ProtNLM"/>
    </source>
</evidence>
<dbReference type="InterPro" id="IPR025347">
    <property type="entry name" value="DUF4251"/>
</dbReference>